<protein>
    <submittedName>
        <fullName evidence="3">Alpha/beta fold hydrolase</fullName>
    </submittedName>
</protein>
<dbReference type="SUPFAM" id="SSF53474">
    <property type="entry name" value="alpha/beta-Hydrolases"/>
    <property type="match status" value="1"/>
</dbReference>
<dbReference type="Gene3D" id="3.40.50.1820">
    <property type="entry name" value="alpha/beta hydrolase"/>
    <property type="match status" value="1"/>
</dbReference>
<keyword evidence="4" id="KW-1185">Reference proteome</keyword>
<organism evidence="3 4">
    <name type="scientific">Paractinoplanes globisporus</name>
    <dbReference type="NCBI Taxonomy" id="113565"/>
    <lineage>
        <taxon>Bacteria</taxon>
        <taxon>Bacillati</taxon>
        <taxon>Actinomycetota</taxon>
        <taxon>Actinomycetes</taxon>
        <taxon>Micromonosporales</taxon>
        <taxon>Micromonosporaceae</taxon>
        <taxon>Paractinoplanes</taxon>
    </lineage>
</organism>
<comment type="caution">
    <text evidence="3">The sequence shown here is derived from an EMBL/GenBank/DDBJ whole genome shotgun (WGS) entry which is preliminary data.</text>
</comment>
<dbReference type="Proteomes" id="UP001602245">
    <property type="component" value="Unassembled WGS sequence"/>
</dbReference>
<dbReference type="PRINTS" id="PR00111">
    <property type="entry name" value="ABHYDROLASE"/>
</dbReference>
<evidence type="ECO:0000259" key="2">
    <source>
        <dbReference type="Pfam" id="PF12697"/>
    </source>
</evidence>
<accession>A0ABW6WYB5</accession>
<reference evidence="3 4" key="1">
    <citation type="submission" date="2024-10" db="EMBL/GenBank/DDBJ databases">
        <title>The Natural Products Discovery Center: Release of the First 8490 Sequenced Strains for Exploring Actinobacteria Biosynthetic Diversity.</title>
        <authorList>
            <person name="Kalkreuter E."/>
            <person name="Kautsar S.A."/>
            <person name="Yang D."/>
            <person name="Bader C.D."/>
            <person name="Teijaro C.N."/>
            <person name="Fluegel L."/>
            <person name="Davis C.M."/>
            <person name="Simpson J.R."/>
            <person name="Lauterbach L."/>
            <person name="Steele A.D."/>
            <person name="Gui C."/>
            <person name="Meng S."/>
            <person name="Li G."/>
            <person name="Viehrig K."/>
            <person name="Ye F."/>
            <person name="Su P."/>
            <person name="Kiefer A.F."/>
            <person name="Nichols A."/>
            <person name="Cepeda A.J."/>
            <person name="Yan W."/>
            <person name="Fan B."/>
            <person name="Jiang Y."/>
            <person name="Adhikari A."/>
            <person name="Zheng C.-J."/>
            <person name="Schuster L."/>
            <person name="Cowan T.M."/>
            <person name="Smanski M.J."/>
            <person name="Chevrette M.G."/>
            <person name="De Carvalho L.P.S."/>
            <person name="Shen B."/>
        </authorList>
    </citation>
    <scope>NUCLEOTIDE SEQUENCE [LARGE SCALE GENOMIC DNA]</scope>
    <source>
        <strain evidence="3 4">NPDC000087</strain>
    </source>
</reference>
<dbReference type="EMBL" id="JBIAZU010000010">
    <property type="protein sequence ID" value="MFF5297287.1"/>
    <property type="molecule type" value="Genomic_DNA"/>
</dbReference>
<dbReference type="InterPro" id="IPR029058">
    <property type="entry name" value="AB_hydrolase_fold"/>
</dbReference>
<proteinExistence type="inferred from homology"/>
<dbReference type="GO" id="GO:0016787">
    <property type="term" value="F:hydrolase activity"/>
    <property type="evidence" value="ECO:0007669"/>
    <property type="project" value="UniProtKB-KW"/>
</dbReference>
<dbReference type="PANTHER" id="PTHR43039">
    <property type="entry name" value="ESTERASE-RELATED"/>
    <property type="match status" value="1"/>
</dbReference>
<evidence type="ECO:0000256" key="1">
    <source>
        <dbReference type="ARBA" id="ARBA00008645"/>
    </source>
</evidence>
<keyword evidence="3" id="KW-0378">Hydrolase</keyword>
<dbReference type="InterPro" id="IPR000073">
    <property type="entry name" value="AB_hydrolase_1"/>
</dbReference>
<dbReference type="RefSeq" id="WP_040432913.1">
    <property type="nucleotide sequence ID" value="NZ_JBIAZU010000010.1"/>
</dbReference>
<name>A0ABW6WYB5_9ACTN</name>
<feature type="domain" description="AB hydrolase-1" evidence="2">
    <location>
        <begin position="28"/>
        <end position="232"/>
    </location>
</feature>
<dbReference type="Pfam" id="PF12697">
    <property type="entry name" value="Abhydrolase_6"/>
    <property type="match status" value="1"/>
</dbReference>
<gene>
    <name evidence="3" type="ORF">ACFY35_48330</name>
</gene>
<evidence type="ECO:0000313" key="3">
    <source>
        <dbReference type="EMBL" id="MFF5297287.1"/>
    </source>
</evidence>
<comment type="similarity">
    <text evidence="1">Belongs to the AB hydrolase superfamily.</text>
</comment>
<sequence length="261" mass="28417">MADSLLSRPGADLAFAVRGEGPLVGYSHGLFFSRAAEDAADLVDLAPLLAERRLLRYDARGHGRSGGEPDPSRYTWDSLADDLIAMADEVRGGEPVDWIGQSMGTGSLLHAAVRSPDRFRRLVLEIPPTTGETRAGARQMYRDGADFVERQGREAWLRGMQQFGVPEILADVPTYRYVADVRAETLPSVLRGAALTDLPPAEALAALPHPALILAWESDPVHPVSTAEFLVKTLPDARLHVSSDSADVRTWPARVAEFLRS</sequence>
<evidence type="ECO:0000313" key="4">
    <source>
        <dbReference type="Proteomes" id="UP001602245"/>
    </source>
</evidence>